<evidence type="ECO:0000313" key="1">
    <source>
        <dbReference type="EMBL" id="GES52107.1"/>
    </source>
</evidence>
<comment type="caution">
    <text evidence="1">The sequence shown here is derived from an EMBL/GenBank/DDBJ whole genome shotgun (WGS) entry which is preliminary data.</text>
</comment>
<dbReference type="EMBL" id="BLAJ01000006">
    <property type="protein sequence ID" value="GES52107.1"/>
    <property type="molecule type" value="Genomic_DNA"/>
</dbReference>
<dbReference type="RefSeq" id="WP_113396157.1">
    <property type="nucleotide sequence ID" value="NZ_BLAJ01000006.1"/>
</dbReference>
<gene>
    <name evidence="1" type="ORF">RsS93_47210</name>
</gene>
<evidence type="ECO:0000313" key="2">
    <source>
        <dbReference type="Proteomes" id="UP000390335"/>
    </source>
</evidence>
<name>A0ABQ0Z9Q0_9HYPH</name>
<protein>
    <recommendedName>
        <fullName evidence="3">Transcriptional regulator</fullName>
    </recommendedName>
</protein>
<keyword evidence="2" id="KW-1185">Reference proteome</keyword>
<dbReference type="Proteomes" id="UP000390335">
    <property type="component" value="Unassembled WGS sequence"/>
</dbReference>
<proteinExistence type="predicted"/>
<sequence>MTVTKEKLFKQARVSPQDKISATDLAAREITAAETASREKKTEKLRALRLAQPVVEPAKQSKKRQKLA</sequence>
<evidence type="ECO:0008006" key="3">
    <source>
        <dbReference type="Google" id="ProtNLM"/>
    </source>
</evidence>
<organism evidence="1 2">
    <name type="scientific">Rhizobium dioscoreae</name>
    <dbReference type="NCBI Taxonomy" id="2653122"/>
    <lineage>
        <taxon>Bacteria</taxon>
        <taxon>Pseudomonadati</taxon>
        <taxon>Pseudomonadota</taxon>
        <taxon>Alphaproteobacteria</taxon>
        <taxon>Hyphomicrobiales</taxon>
        <taxon>Rhizobiaceae</taxon>
        <taxon>Rhizobium/Agrobacterium group</taxon>
        <taxon>Rhizobium</taxon>
    </lineage>
</organism>
<reference evidence="1 2" key="1">
    <citation type="journal article" date="2020" name="Genome Biol. Evol.">
        <title>Rhizobium dioscoreae sp. nov., a plant growth-promoting bacterium isolated from yam (Dioscorea species).</title>
        <authorList>
            <person name="Ouyabe M."/>
            <person name="Tanaka N."/>
            <person name="Shiwa Y."/>
            <person name="Fujita N."/>
            <person name="Kikuno H."/>
            <person name="Babil P."/>
            <person name="Shiwachi H."/>
        </authorList>
    </citation>
    <scope>NUCLEOTIDE SEQUENCE [LARGE SCALE GENOMIC DNA]</scope>
    <source>
        <strain evidence="1 2">S-93</strain>
    </source>
</reference>
<accession>A0ABQ0Z9Q0</accession>